<evidence type="ECO:0000313" key="4">
    <source>
        <dbReference type="Proteomes" id="UP000510886"/>
    </source>
</evidence>
<feature type="transmembrane region" description="Helical" evidence="2">
    <location>
        <begin position="54"/>
        <end position="75"/>
    </location>
</feature>
<organism evidence="3 4">
    <name type="scientific">Ligilactobacillus saerimneri</name>
    <dbReference type="NCBI Taxonomy" id="228229"/>
    <lineage>
        <taxon>Bacteria</taxon>
        <taxon>Bacillati</taxon>
        <taxon>Bacillota</taxon>
        <taxon>Bacilli</taxon>
        <taxon>Lactobacillales</taxon>
        <taxon>Lactobacillaceae</taxon>
        <taxon>Ligilactobacillus</taxon>
    </lineage>
</organism>
<protein>
    <submittedName>
        <fullName evidence="3">Uncharacterized protein</fullName>
    </submittedName>
</protein>
<gene>
    <name evidence="3" type="ORF">GTO87_08010</name>
</gene>
<dbReference type="AlphaFoldDB" id="A0A7H9EMI3"/>
<accession>A0A7H9EMI3</accession>
<keyword evidence="2" id="KW-1133">Transmembrane helix</keyword>
<evidence type="ECO:0000313" key="3">
    <source>
        <dbReference type="EMBL" id="QLL78529.1"/>
    </source>
</evidence>
<name>A0A7H9EMI3_9LACO</name>
<feature type="transmembrane region" description="Helical" evidence="2">
    <location>
        <begin position="25"/>
        <end position="42"/>
    </location>
</feature>
<feature type="compositionally biased region" description="Polar residues" evidence="1">
    <location>
        <begin position="291"/>
        <end position="302"/>
    </location>
</feature>
<keyword evidence="2" id="KW-0472">Membrane</keyword>
<dbReference type="EMBL" id="CP047418">
    <property type="protein sequence ID" value="QLL78529.1"/>
    <property type="molecule type" value="Genomic_DNA"/>
</dbReference>
<proteinExistence type="predicted"/>
<keyword evidence="2" id="KW-0812">Transmembrane</keyword>
<evidence type="ECO:0000256" key="2">
    <source>
        <dbReference type="SAM" id="Phobius"/>
    </source>
</evidence>
<feature type="compositionally biased region" description="Basic and acidic residues" evidence="1">
    <location>
        <begin position="308"/>
        <end position="318"/>
    </location>
</feature>
<evidence type="ECO:0000256" key="1">
    <source>
        <dbReference type="SAM" id="MobiDB-lite"/>
    </source>
</evidence>
<sequence length="335" mass="38023">MFSLLSMINGWIGYINMNAKVKNRVYTVLGGLGNFYLLYVAYRFYANGFAGRGTLFILAFLILLYFTYLNVMYFFTDQPAKFDISPVIMQWLHITPKDPEEEARKKVARARAFYQQYGYVQTNGIFKNENLLPATLAFSPKQEANIQQLVQQLAKIQYLNLDYGGRTDDDIYQELKTKNQGQVYALADPVALPYFNLKNTGDRLEVYGGLNQMESRSLATITEIGLMPATQALTKYRLSIATAVVAGGPFKRGGRSSVMEEHQPFTLKVQLAYQEKTAVVTAPIAPPSSQPEPSKTNSSSDQPLRRTQHTDAEWKDSSDQPNSPEHYSRTERYHR</sequence>
<dbReference type="Proteomes" id="UP000510886">
    <property type="component" value="Chromosome"/>
</dbReference>
<dbReference type="Pfam" id="PF20386">
    <property type="entry name" value="DUF6681"/>
    <property type="match status" value="1"/>
</dbReference>
<feature type="region of interest" description="Disordered" evidence="1">
    <location>
        <begin position="283"/>
        <end position="335"/>
    </location>
</feature>
<dbReference type="RefSeq" id="WP_180848709.1">
    <property type="nucleotide sequence ID" value="NZ_CP047418.1"/>
</dbReference>
<dbReference type="InterPro" id="IPR046503">
    <property type="entry name" value="DUF6681"/>
</dbReference>
<feature type="compositionally biased region" description="Basic and acidic residues" evidence="1">
    <location>
        <begin position="326"/>
        <end position="335"/>
    </location>
</feature>
<dbReference type="KEGG" id="lsw:GTO87_08010"/>
<reference evidence="3 4" key="1">
    <citation type="submission" date="2020-01" db="EMBL/GenBank/DDBJ databases">
        <title>Complete and circular genome sequences of six lactobacillus isolates from horses.</title>
        <authorList>
            <person name="Hassan H.M."/>
        </authorList>
    </citation>
    <scope>NUCLEOTIDE SEQUENCE [LARGE SCALE GENOMIC DNA]</scope>
    <source>
        <strain evidence="3 4">1A</strain>
    </source>
</reference>